<name>A0A0R1K5F5_9LACO</name>
<dbReference type="InterPro" id="IPR051258">
    <property type="entry name" value="Diverse_Substrate_Transporter"/>
</dbReference>
<protein>
    <submittedName>
        <fullName evidence="9">Transport protein</fullName>
    </submittedName>
</protein>
<keyword evidence="5 7" id="KW-1133">Transmembrane helix</keyword>
<proteinExistence type="inferred from homology"/>
<comment type="caution">
    <text evidence="9">The sequence shown here is derived from an EMBL/GenBank/DDBJ whole genome shotgun (WGS) entry which is preliminary data.</text>
</comment>
<dbReference type="PANTHER" id="PTHR42920:SF5">
    <property type="entry name" value="EAMA DOMAIN-CONTAINING PROTEIN"/>
    <property type="match status" value="1"/>
</dbReference>
<feature type="transmembrane region" description="Helical" evidence="7">
    <location>
        <begin position="30"/>
        <end position="49"/>
    </location>
</feature>
<dbReference type="InterPro" id="IPR037185">
    <property type="entry name" value="EmrE-like"/>
</dbReference>
<evidence type="ECO:0000259" key="8">
    <source>
        <dbReference type="Pfam" id="PF00892"/>
    </source>
</evidence>
<feature type="transmembrane region" description="Helical" evidence="7">
    <location>
        <begin position="85"/>
        <end position="103"/>
    </location>
</feature>
<dbReference type="Proteomes" id="UP000051248">
    <property type="component" value="Unassembled WGS sequence"/>
</dbReference>
<evidence type="ECO:0000313" key="9">
    <source>
        <dbReference type="EMBL" id="KRK78640.1"/>
    </source>
</evidence>
<dbReference type="STRING" id="1423775.FD03_GL002416"/>
<feature type="domain" description="EamA" evidence="8">
    <location>
        <begin position="167"/>
        <end position="300"/>
    </location>
</feature>
<keyword evidence="6 7" id="KW-0472">Membrane</keyword>
<dbReference type="EMBL" id="AZDZ01000022">
    <property type="protein sequence ID" value="KRK78640.1"/>
    <property type="molecule type" value="Genomic_DNA"/>
</dbReference>
<accession>A0A0R1K5F5</accession>
<dbReference type="eggNOG" id="COG0697">
    <property type="taxonomic scope" value="Bacteria"/>
</dbReference>
<evidence type="ECO:0000256" key="5">
    <source>
        <dbReference type="ARBA" id="ARBA00022989"/>
    </source>
</evidence>
<feature type="transmembrane region" description="Helical" evidence="7">
    <location>
        <begin position="115"/>
        <end position="133"/>
    </location>
</feature>
<evidence type="ECO:0000256" key="4">
    <source>
        <dbReference type="ARBA" id="ARBA00022692"/>
    </source>
</evidence>
<feature type="domain" description="EamA" evidence="8">
    <location>
        <begin position="30"/>
        <end position="156"/>
    </location>
</feature>
<dbReference type="PANTHER" id="PTHR42920">
    <property type="entry name" value="OS03G0707200 PROTEIN-RELATED"/>
    <property type="match status" value="1"/>
</dbReference>
<feature type="transmembrane region" description="Helical" evidence="7">
    <location>
        <begin position="287"/>
        <end position="315"/>
    </location>
</feature>
<dbReference type="PATRIC" id="fig|1423775.4.peg.2459"/>
<evidence type="ECO:0000313" key="10">
    <source>
        <dbReference type="Proteomes" id="UP000051248"/>
    </source>
</evidence>
<keyword evidence="4 7" id="KW-0812">Transmembrane</keyword>
<evidence type="ECO:0000256" key="7">
    <source>
        <dbReference type="SAM" id="Phobius"/>
    </source>
</evidence>
<sequence length="323" mass="35966">MHQGLTKANIITLLIETGDLMVQSRANRNLLLVAFMWGTSYTFIKMAIAGHMPPSVINTLRGLISAVLVYIFFRKVVKTMTWKEFKIGAVCAVFNFVVVQLQSTGLEYTTPSNSSFITSIYVILLPFIAWLFFKRVPPLKIYLSIVLCIFGMVFLTGIISTGLQFHMGDFLTVLSAIFYALQMTYYGYATKNARPKILAFQLGFVQAICGVLYSFTIDYGKLPQIDWTVAIGPVIYLGVVATFAAQVIQVTSQKYTDTVTAGLVLMTESLFASIVSVIFHVEPLTQHLVIGGSLIIMATLTAQFDIRGVVTRYLVNRNMIRKP</sequence>
<evidence type="ECO:0000256" key="6">
    <source>
        <dbReference type="ARBA" id="ARBA00023136"/>
    </source>
</evidence>
<dbReference type="Pfam" id="PF00892">
    <property type="entry name" value="EamA"/>
    <property type="match status" value="2"/>
</dbReference>
<dbReference type="AlphaFoldDB" id="A0A0R1K5F5"/>
<evidence type="ECO:0000256" key="1">
    <source>
        <dbReference type="ARBA" id="ARBA00004651"/>
    </source>
</evidence>
<evidence type="ECO:0000256" key="2">
    <source>
        <dbReference type="ARBA" id="ARBA00007362"/>
    </source>
</evidence>
<keyword evidence="3" id="KW-1003">Cell membrane</keyword>
<feature type="transmembrane region" description="Helical" evidence="7">
    <location>
        <begin position="227"/>
        <end position="248"/>
    </location>
</feature>
<feature type="transmembrane region" description="Helical" evidence="7">
    <location>
        <begin position="55"/>
        <end position="73"/>
    </location>
</feature>
<comment type="subcellular location">
    <subcellularLocation>
        <location evidence="1">Cell membrane</location>
        <topology evidence="1">Multi-pass membrane protein</topology>
    </subcellularLocation>
</comment>
<feature type="transmembrane region" description="Helical" evidence="7">
    <location>
        <begin position="165"/>
        <end position="185"/>
    </location>
</feature>
<feature type="transmembrane region" description="Helical" evidence="7">
    <location>
        <begin position="140"/>
        <end position="159"/>
    </location>
</feature>
<keyword evidence="10" id="KW-1185">Reference proteome</keyword>
<comment type="similarity">
    <text evidence="2">Belongs to the EamA transporter family.</text>
</comment>
<gene>
    <name evidence="9" type="ORF">FD03_GL002416</name>
</gene>
<dbReference type="GO" id="GO:0005886">
    <property type="term" value="C:plasma membrane"/>
    <property type="evidence" value="ECO:0007669"/>
    <property type="project" value="UniProtKB-SubCell"/>
</dbReference>
<evidence type="ECO:0000256" key="3">
    <source>
        <dbReference type="ARBA" id="ARBA00022475"/>
    </source>
</evidence>
<feature type="transmembrane region" description="Helical" evidence="7">
    <location>
        <begin position="197"/>
        <end position="215"/>
    </location>
</feature>
<dbReference type="SUPFAM" id="SSF103481">
    <property type="entry name" value="Multidrug resistance efflux transporter EmrE"/>
    <property type="match status" value="2"/>
</dbReference>
<organism evidence="9 10">
    <name type="scientific">Companilactobacillus nodensis DSM 19682 = JCM 14932 = NBRC 107160</name>
    <dbReference type="NCBI Taxonomy" id="1423775"/>
    <lineage>
        <taxon>Bacteria</taxon>
        <taxon>Bacillati</taxon>
        <taxon>Bacillota</taxon>
        <taxon>Bacilli</taxon>
        <taxon>Lactobacillales</taxon>
        <taxon>Lactobacillaceae</taxon>
        <taxon>Companilactobacillus</taxon>
    </lineage>
</organism>
<dbReference type="InterPro" id="IPR000620">
    <property type="entry name" value="EamA_dom"/>
</dbReference>
<feature type="transmembrane region" description="Helical" evidence="7">
    <location>
        <begin position="260"/>
        <end position="281"/>
    </location>
</feature>
<reference evidence="9 10" key="1">
    <citation type="journal article" date="2015" name="Genome Announc.">
        <title>Expanding the biotechnology potential of lactobacilli through comparative genomics of 213 strains and associated genera.</title>
        <authorList>
            <person name="Sun Z."/>
            <person name="Harris H.M."/>
            <person name="McCann A."/>
            <person name="Guo C."/>
            <person name="Argimon S."/>
            <person name="Zhang W."/>
            <person name="Yang X."/>
            <person name="Jeffery I.B."/>
            <person name="Cooney J.C."/>
            <person name="Kagawa T.F."/>
            <person name="Liu W."/>
            <person name="Song Y."/>
            <person name="Salvetti E."/>
            <person name="Wrobel A."/>
            <person name="Rasinkangas P."/>
            <person name="Parkhill J."/>
            <person name="Rea M.C."/>
            <person name="O'Sullivan O."/>
            <person name="Ritari J."/>
            <person name="Douillard F.P."/>
            <person name="Paul Ross R."/>
            <person name="Yang R."/>
            <person name="Briner A.E."/>
            <person name="Felis G.E."/>
            <person name="de Vos W.M."/>
            <person name="Barrangou R."/>
            <person name="Klaenhammer T.R."/>
            <person name="Caufield P.W."/>
            <person name="Cui Y."/>
            <person name="Zhang H."/>
            <person name="O'Toole P.W."/>
        </authorList>
    </citation>
    <scope>NUCLEOTIDE SEQUENCE [LARGE SCALE GENOMIC DNA]</scope>
    <source>
        <strain evidence="9 10">DSM 19682</strain>
    </source>
</reference>